<dbReference type="InterPro" id="IPR036388">
    <property type="entry name" value="WH-like_DNA-bd_sf"/>
</dbReference>
<dbReference type="AlphaFoldDB" id="A0A3Q8WTW8"/>
<dbReference type="SUPFAM" id="SSF46785">
    <property type="entry name" value="Winged helix' DNA-binding domain"/>
    <property type="match status" value="1"/>
</dbReference>
<dbReference type="Pfam" id="PF00455">
    <property type="entry name" value="DeoRC"/>
    <property type="match status" value="1"/>
</dbReference>
<dbReference type="KEGG" id="fsl:EJO69_06610"/>
<accession>A0A3Q8WTW8</accession>
<evidence type="ECO:0000313" key="4">
    <source>
        <dbReference type="EMBL" id="AZN30017.1"/>
    </source>
</evidence>
<evidence type="ECO:0000256" key="2">
    <source>
        <dbReference type="ARBA" id="ARBA00023163"/>
    </source>
</evidence>
<protein>
    <submittedName>
        <fullName evidence="4">DeoR/GlpR transcriptional regulator</fullName>
    </submittedName>
</protein>
<dbReference type="OrthoDB" id="7688673at2"/>
<keyword evidence="2" id="KW-0804">Transcription</keyword>
<sequence length="263" mass="28561">MVSAAGRRASVGLSKQQRQDDLAQLIYSRGAIRTDELIELFDVSPMTLYRDLATLESKRLVRRSRGEVSALASSLSETPVSFRLLQESEAKDVVARAAAAELSEYSSIFFDDSTTALAIVEYLDDATQRTYITNSLAVARALSKRSLGKLIFLGGIYNPPLDAFFGPTTTAELENLRPAAVVLGAASVQNLAVYHPYAEVASFKALALSQAEYSLLVTTASKFTRTSLHKMVDISEFDCVIVDDAVPAEIVEGLRAETRVLVA</sequence>
<gene>
    <name evidence="4" type="ORF">EJO69_06610</name>
</gene>
<dbReference type="InterPro" id="IPR037171">
    <property type="entry name" value="NagB/RpiA_transferase-like"/>
</dbReference>
<dbReference type="PANTHER" id="PTHR30363:SF8">
    <property type="entry name" value="DEOXYRIBOSE OPERON REPRESSOR"/>
    <property type="match status" value="1"/>
</dbReference>
<dbReference type="SMART" id="SM01134">
    <property type="entry name" value="DeoRC"/>
    <property type="match status" value="1"/>
</dbReference>
<keyword evidence="1" id="KW-0805">Transcription regulation</keyword>
<keyword evidence="5" id="KW-1185">Reference proteome</keyword>
<feature type="domain" description="HTH deoR-type" evidence="3">
    <location>
        <begin position="15"/>
        <end position="70"/>
    </location>
</feature>
<evidence type="ECO:0000259" key="3">
    <source>
        <dbReference type="PROSITE" id="PS51000"/>
    </source>
</evidence>
<organism evidence="4 5">
    <name type="scientific">Flaviflexus salsibiostraticola</name>
    <dbReference type="NCBI Taxonomy" id="1282737"/>
    <lineage>
        <taxon>Bacteria</taxon>
        <taxon>Bacillati</taxon>
        <taxon>Actinomycetota</taxon>
        <taxon>Actinomycetes</taxon>
        <taxon>Actinomycetales</taxon>
        <taxon>Actinomycetaceae</taxon>
        <taxon>Flaviflexus</taxon>
    </lineage>
</organism>
<dbReference type="GO" id="GO:0003700">
    <property type="term" value="F:DNA-binding transcription factor activity"/>
    <property type="evidence" value="ECO:0007669"/>
    <property type="project" value="InterPro"/>
</dbReference>
<dbReference type="Pfam" id="PF08220">
    <property type="entry name" value="HTH_DeoR"/>
    <property type="match status" value="1"/>
</dbReference>
<dbReference type="InterPro" id="IPR036390">
    <property type="entry name" value="WH_DNA-bd_sf"/>
</dbReference>
<reference evidence="4 5" key="1">
    <citation type="submission" date="2018-12" db="EMBL/GenBank/DDBJ databases">
        <title>Complete genome sequence of Flaviflexus salsibiostraticola KCTC 33148.</title>
        <authorList>
            <person name="Bae J.-W."/>
        </authorList>
    </citation>
    <scope>NUCLEOTIDE SEQUENCE [LARGE SCALE GENOMIC DNA]</scope>
    <source>
        <strain evidence="4 5">KCTC 33148</strain>
    </source>
</reference>
<dbReference type="Proteomes" id="UP000270021">
    <property type="component" value="Chromosome"/>
</dbReference>
<dbReference type="Gene3D" id="1.10.10.10">
    <property type="entry name" value="Winged helix-like DNA-binding domain superfamily/Winged helix DNA-binding domain"/>
    <property type="match status" value="1"/>
</dbReference>
<dbReference type="SUPFAM" id="SSF100950">
    <property type="entry name" value="NagB/RpiA/CoA transferase-like"/>
    <property type="match status" value="1"/>
</dbReference>
<dbReference type="SMART" id="SM00420">
    <property type="entry name" value="HTH_DEOR"/>
    <property type="match status" value="1"/>
</dbReference>
<dbReference type="InterPro" id="IPR014036">
    <property type="entry name" value="DeoR-like_C"/>
</dbReference>
<dbReference type="PROSITE" id="PS51000">
    <property type="entry name" value="HTH_DEOR_2"/>
    <property type="match status" value="1"/>
</dbReference>
<dbReference type="InterPro" id="IPR001034">
    <property type="entry name" value="DeoR_HTH"/>
</dbReference>
<proteinExistence type="predicted"/>
<dbReference type="PANTHER" id="PTHR30363">
    <property type="entry name" value="HTH-TYPE TRANSCRIPTIONAL REGULATOR SRLR-RELATED"/>
    <property type="match status" value="1"/>
</dbReference>
<name>A0A3Q8WTW8_9ACTO</name>
<evidence type="ECO:0000313" key="5">
    <source>
        <dbReference type="Proteomes" id="UP000270021"/>
    </source>
</evidence>
<dbReference type="InterPro" id="IPR050313">
    <property type="entry name" value="Carb_Metab_HTH_regulators"/>
</dbReference>
<dbReference type="EMBL" id="CP034438">
    <property type="protein sequence ID" value="AZN30017.1"/>
    <property type="molecule type" value="Genomic_DNA"/>
</dbReference>
<evidence type="ECO:0000256" key="1">
    <source>
        <dbReference type="ARBA" id="ARBA00023015"/>
    </source>
</evidence>